<dbReference type="RefSeq" id="YP_010799607.1">
    <property type="nucleotide sequence ID" value="NC_076682.1"/>
</dbReference>
<dbReference type="GeneID" id="80538049"/>
<proteinExistence type="predicted"/>
<accession>A0AAF1DB27</accession>
<dbReference type="KEGG" id="vg:80538049"/>
<dbReference type="Proteomes" id="UP000830719">
    <property type="component" value="Segment"/>
</dbReference>
<evidence type="ECO:0000313" key="1">
    <source>
        <dbReference type="EMBL" id="QEI03587.1"/>
    </source>
</evidence>
<organism evidence="1 2">
    <name type="scientific">Rachiplusia nu nucleopolyhedrovirus</name>
    <dbReference type="NCBI Taxonomy" id="2605775"/>
    <lineage>
        <taxon>Viruses</taxon>
        <taxon>Viruses incertae sedis</taxon>
        <taxon>Naldaviricetes</taxon>
        <taxon>Lefavirales</taxon>
        <taxon>Baculoviridae</taxon>
        <taxon>Alphabaculovirus</taxon>
        <taxon>Alphabaculovirus ranus</taxon>
    </lineage>
</organism>
<dbReference type="EMBL" id="MK419956">
    <property type="protein sequence ID" value="QEI03587.1"/>
    <property type="molecule type" value="Genomic_DNA"/>
</dbReference>
<reference evidence="1" key="1">
    <citation type="submission" date="2019-01" db="EMBL/GenBank/DDBJ databases">
        <authorList>
            <person name="Trentin L.B."/>
            <person name="Santos E.R."/>
            <person name="Silva L.A."/>
            <person name="Sosa-Gomez D.R."/>
            <person name="Ribeiro B.M."/>
            <person name="Ardisson-Araujo D.M.P."/>
        </authorList>
    </citation>
    <scope>NUCLEOTIDE SEQUENCE</scope>
    <source>
        <strain evidence="1">VPN54</strain>
    </source>
</reference>
<keyword evidence="2" id="KW-1185">Reference proteome</keyword>
<name>A0AAF1DB27_9ABAC</name>
<protein>
    <submittedName>
        <fullName evidence="1">Uncharacterized protein</fullName>
    </submittedName>
</protein>
<evidence type="ECO:0000313" key="2">
    <source>
        <dbReference type="Proteomes" id="UP000830719"/>
    </source>
</evidence>
<dbReference type="InterPro" id="IPR007355">
    <property type="entry name" value="DUF424"/>
</dbReference>
<dbReference type="Pfam" id="PF04242">
    <property type="entry name" value="DUF424"/>
    <property type="match status" value="1"/>
</dbReference>
<sequence>MEFDSNNLLSNLAYAASVSKVSFEHYLNIINIAKGCIPRAMTPESVKQLEKFDMKPDTHKEYITNIFDYRLYVKDNDPTVVYVLNSVSRELMGTMTFDMADGQINCITNLTSSINTNDLISNGP</sequence>